<gene>
    <name evidence="6" type="ORF">GTK09_24985</name>
</gene>
<dbReference type="CDD" id="cd03230">
    <property type="entry name" value="ABC_DR_subfamily_A"/>
    <property type="match status" value="1"/>
</dbReference>
<dbReference type="EMBL" id="JAAAMG010000035">
    <property type="protein sequence ID" value="NDW07671.1"/>
    <property type="molecule type" value="Genomic_DNA"/>
</dbReference>
<dbReference type="RefSeq" id="WP_163466127.1">
    <property type="nucleotide sequence ID" value="NZ_JAAAMG010000035.1"/>
</dbReference>
<dbReference type="SUPFAM" id="SSF52540">
    <property type="entry name" value="P-loop containing nucleoside triphosphate hydrolases"/>
    <property type="match status" value="1"/>
</dbReference>
<dbReference type="PANTHER" id="PTHR42939:SF1">
    <property type="entry name" value="ABC TRANSPORTER ATP-BINDING PROTEIN ALBC-RELATED"/>
    <property type="match status" value="1"/>
</dbReference>
<keyword evidence="4 6" id="KW-0067">ATP-binding</keyword>
<dbReference type="PROSITE" id="PS00211">
    <property type="entry name" value="ABC_TRANSPORTER_1"/>
    <property type="match status" value="1"/>
</dbReference>
<evidence type="ECO:0000256" key="4">
    <source>
        <dbReference type="ARBA" id="ARBA00022840"/>
    </source>
</evidence>
<comment type="similarity">
    <text evidence="1">Belongs to the ABC transporter superfamily.</text>
</comment>
<dbReference type="Gene3D" id="3.40.50.300">
    <property type="entry name" value="P-loop containing nucleotide triphosphate hydrolases"/>
    <property type="match status" value="1"/>
</dbReference>
<dbReference type="SMART" id="SM00382">
    <property type="entry name" value="AAA"/>
    <property type="match status" value="1"/>
</dbReference>
<dbReference type="InterPro" id="IPR027417">
    <property type="entry name" value="P-loop_NTPase"/>
</dbReference>
<sequence>MTNETLLGVDDLTIAFGSLTALDHVSLSVQKGERLALLGHNGAGKSTLFRAILGFLSPNTGTIRIADAAPGSERARRAVSYLPEAVAFPKALTGSEVITYFARLKGEPPRKTLELLETVGIADASKRRVGTYSKGMRQRLGLAQALIGRPDLLLLDEPTSGLDPISRGEFYDLVDRVARQGAAVLLSSHSLTEVEAKTDRVAILSKGRLVAEGRLADLAGAAALPIKVRVRAKGADADALHAKIGGRRLNGRSVELDCGAGDKMAVLSRLAALGDVVADIEIDTPRLDDVYRHYSKPPTHGGAL</sequence>
<dbReference type="PANTHER" id="PTHR42939">
    <property type="entry name" value="ABC TRANSPORTER ATP-BINDING PROTEIN ALBC-RELATED"/>
    <property type="match status" value="1"/>
</dbReference>
<dbReference type="InterPro" id="IPR017871">
    <property type="entry name" value="ABC_transporter-like_CS"/>
</dbReference>
<evidence type="ECO:0000256" key="1">
    <source>
        <dbReference type="ARBA" id="ARBA00005417"/>
    </source>
</evidence>
<comment type="caution">
    <text evidence="6">The sequence shown here is derived from an EMBL/GenBank/DDBJ whole genome shotgun (WGS) entry which is preliminary data.</text>
</comment>
<dbReference type="InterPro" id="IPR051782">
    <property type="entry name" value="ABC_Transporter_VariousFunc"/>
</dbReference>
<evidence type="ECO:0000313" key="7">
    <source>
        <dbReference type="Proteomes" id="UP000469011"/>
    </source>
</evidence>
<dbReference type="InterPro" id="IPR003439">
    <property type="entry name" value="ABC_transporter-like_ATP-bd"/>
</dbReference>
<dbReference type="GO" id="GO:0005524">
    <property type="term" value="F:ATP binding"/>
    <property type="evidence" value="ECO:0007669"/>
    <property type="project" value="UniProtKB-KW"/>
</dbReference>
<evidence type="ECO:0000259" key="5">
    <source>
        <dbReference type="PROSITE" id="PS50893"/>
    </source>
</evidence>
<keyword evidence="3" id="KW-0547">Nucleotide-binding</keyword>
<dbReference type="PROSITE" id="PS50893">
    <property type="entry name" value="ABC_TRANSPORTER_2"/>
    <property type="match status" value="1"/>
</dbReference>
<organism evidence="6 7">
    <name type="scientific">Jiella pacifica</name>
    <dbReference type="NCBI Taxonomy" id="2696469"/>
    <lineage>
        <taxon>Bacteria</taxon>
        <taxon>Pseudomonadati</taxon>
        <taxon>Pseudomonadota</taxon>
        <taxon>Alphaproteobacteria</taxon>
        <taxon>Hyphomicrobiales</taxon>
        <taxon>Aurantimonadaceae</taxon>
        <taxon>Jiella</taxon>
    </lineage>
</organism>
<dbReference type="InterPro" id="IPR003593">
    <property type="entry name" value="AAA+_ATPase"/>
</dbReference>
<proteinExistence type="inferred from homology"/>
<evidence type="ECO:0000256" key="2">
    <source>
        <dbReference type="ARBA" id="ARBA00022448"/>
    </source>
</evidence>
<dbReference type="Pfam" id="PF00005">
    <property type="entry name" value="ABC_tran"/>
    <property type="match status" value="1"/>
</dbReference>
<dbReference type="AlphaFoldDB" id="A0A6N9T8U9"/>
<evidence type="ECO:0000313" key="6">
    <source>
        <dbReference type="EMBL" id="NDW07671.1"/>
    </source>
</evidence>
<protein>
    <submittedName>
        <fullName evidence="6">ATP-binding cassette domain-containing protein</fullName>
    </submittedName>
</protein>
<reference evidence="6 7" key="1">
    <citation type="submission" date="2020-01" db="EMBL/GenBank/DDBJ databases">
        <title>Jiella pacifica sp. nov.</title>
        <authorList>
            <person name="Xue Z."/>
            <person name="Zhu S."/>
            <person name="Chen J."/>
            <person name="Yang J."/>
        </authorList>
    </citation>
    <scope>NUCLEOTIDE SEQUENCE [LARGE SCALE GENOMIC DNA]</scope>
    <source>
        <strain evidence="6 7">40Bstr34</strain>
    </source>
</reference>
<evidence type="ECO:0000256" key="3">
    <source>
        <dbReference type="ARBA" id="ARBA00022741"/>
    </source>
</evidence>
<keyword evidence="2" id="KW-0813">Transport</keyword>
<accession>A0A6N9T8U9</accession>
<keyword evidence="7" id="KW-1185">Reference proteome</keyword>
<dbReference type="GO" id="GO:0016887">
    <property type="term" value="F:ATP hydrolysis activity"/>
    <property type="evidence" value="ECO:0007669"/>
    <property type="project" value="InterPro"/>
</dbReference>
<dbReference type="Proteomes" id="UP000469011">
    <property type="component" value="Unassembled WGS sequence"/>
</dbReference>
<name>A0A6N9T8U9_9HYPH</name>
<feature type="domain" description="ABC transporter" evidence="5">
    <location>
        <begin position="7"/>
        <end position="231"/>
    </location>
</feature>